<dbReference type="EMBL" id="AATP01000001">
    <property type="protein sequence ID" value="EAU43179.1"/>
    <property type="molecule type" value="Genomic_DNA"/>
</dbReference>
<dbReference type="SUPFAM" id="SSF52402">
    <property type="entry name" value="Adenine nucleotide alpha hydrolases-like"/>
    <property type="match status" value="1"/>
</dbReference>
<dbReference type="InterPro" id="IPR006016">
    <property type="entry name" value="UspA"/>
</dbReference>
<dbReference type="eggNOG" id="COG0589">
    <property type="taxonomic scope" value="Bacteria"/>
</dbReference>
<dbReference type="STRING" id="217511.GCA_001463845_00769"/>
<evidence type="ECO:0000313" key="3">
    <source>
        <dbReference type="Proteomes" id="UP000004310"/>
    </source>
</evidence>
<dbReference type="Pfam" id="PF00582">
    <property type="entry name" value="Usp"/>
    <property type="match status" value="1"/>
</dbReference>
<gene>
    <name evidence="2" type="ORF">FP2506_10056</name>
</gene>
<dbReference type="Proteomes" id="UP000004310">
    <property type="component" value="Unassembled WGS sequence"/>
</dbReference>
<dbReference type="HOGENOM" id="CLU_049301_16_2_5"/>
<proteinExistence type="predicted"/>
<keyword evidence="3" id="KW-1185">Reference proteome</keyword>
<reference evidence="2 3" key="1">
    <citation type="journal article" date="2010" name="J. Bacteriol.">
        <title>Genome sequence of Fulvimarina pelagi HTCC2506T, a Mn(II)-oxidizing alphaproteobacterium possessing an aerobic anoxygenic photosynthetic gene cluster and Xanthorhodopsin.</title>
        <authorList>
            <person name="Kang I."/>
            <person name="Oh H.M."/>
            <person name="Lim S.I."/>
            <person name="Ferriera S."/>
            <person name="Giovannoni S.J."/>
            <person name="Cho J.C."/>
        </authorList>
    </citation>
    <scope>NUCLEOTIDE SEQUENCE [LARGE SCALE GENOMIC DNA]</scope>
    <source>
        <strain evidence="2 3">HTCC2506</strain>
    </source>
</reference>
<protein>
    <submittedName>
        <fullName evidence="2">Universal stress protein family protein</fullName>
    </submittedName>
</protein>
<organism evidence="2 3">
    <name type="scientific">Fulvimarina pelagi HTCC2506</name>
    <dbReference type="NCBI Taxonomy" id="314231"/>
    <lineage>
        <taxon>Bacteria</taxon>
        <taxon>Pseudomonadati</taxon>
        <taxon>Pseudomonadota</taxon>
        <taxon>Alphaproteobacteria</taxon>
        <taxon>Hyphomicrobiales</taxon>
        <taxon>Aurantimonadaceae</taxon>
        <taxon>Fulvimarina</taxon>
    </lineage>
</organism>
<comment type="caution">
    <text evidence="2">The sequence shown here is derived from an EMBL/GenBank/DDBJ whole genome shotgun (WGS) entry which is preliminary data.</text>
</comment>
<name>Q0G585_9HYPH</name>
<evidence type="ECO:0000259" key="1">
    <source>
        <dbReference type="Pfam" id="PF00582"/>
    </source>
</evidence>
<accession>Q0G585</accession>
<dbReference type="InterPro" id="IPR014729">
    <property type="entry name" value="Rossmann-like_a/b/a_fold"/>
</dbReference>
<dbReference type="Gene3D" id="3.40.50.620">
    <property type="entry name" value="HUPs"/>
    <property type="match status" value="1"/>
</dbReference>
<feature type="domain" description="UspA" evidence="1">
    <location>
        <begin position="2"/>
        <end position="110"/>
    </location>
</feature>
<dbReference type="AlphaFoldDB" id="Q0G585"/>
<dbReference type="CDD" id="cd00293">
    <property type="entry name" value="USP-like"/>
    <property type="match status" value="1"/>
</dbReference>
<evidence type="ECO:0000313" key="2">
    <source>
        <dbReference type="EMBL" id="EAU43179.1"/>
    </source>
</evidence>
<sequence length="111" mass="12222">MLVYVIEWSPYTFQSAEENEQRHNRREEEIHVAKSRVLDPMIKELAADGFKAECKVRHGNAAEILNAVAVENHAEQIIIARGSEGGIASRFFGTVSVKLATSASVPVTIVS</sequence>